<dbReference type="GeneID" id="37076760"/>
<feature type="transmembrane region" description="Helical" evidence="2">
    <location>
        <begin position="20"/>
        <end position="41"/>
    </location>
</feature>
<dbReference type="RefSeq" id="XP_025429041.1">
    <property type="nucleotide sequence ID" value="XM_025575532.1"/>
</dbReference>
<evidence type="ECO:0000256" key="2">
    <source>
        <dbReference type="SAM" id="Phobius"/>
    </source>
</evidence>
<gene>
    <name evidence="3" type="ORF">BP01DRAFT_358844</name>
</gene>
<dbReference type="Proteomes" id="UP000248349">
    <property type="component" value="Unassembled WGS sequence"/>
</dbReference>
<evidence type="ECO:0000313" key="4">
    <source>
        <dbReference type="Proteomes" id="UP000248349"/>
    </source>
</evidence>
<protein>
    <submittedName>
        <fullName evidence="3">Uncharacterized protein</fullName>
    </submittedName>
</protein>
<keyword evidence="2" id="KW-1133">Transmembrane helix</keyword>
<reference evidence="3 4" key="1">
    <citation type="submission" date="2016-12" db="EMBL/GenBank/DDBJ databases">
        <title>The genomes of Aspergillus section Nigri reveals drivers in fungal speciation.</title>
        <authorList>
            <consortium name="DOE Joint Genome Institute"/>
            <person name="Vesth T.C."/>
            <person name="Nybo J."/>
            <person name="Theobald S."/>
            <person name="Brandl J."/>
            <person name="Frisvad J.C."/>
            <person name="Nielsen K.F."/>
            <person name="Lyhne E.K."/>
            <person name="Kogle M.E."/>
            <person name="Kuo A."/>
            <person name="Riley R."/>
            <person name="Clum A."/>
            <person name="Nolan M."/>
            <person name="Lipzen A."/>
            <person name="Salamov A."/>
            <person name="Henrissat B."/>
            <person name="Wiebenga A."/>
            <person name="De Vries R.P."/>
            <person name="Grigoriev I.V."/>
            <person name="Mortensen U.H."/>
            <person name="Andersen M.R."/>
            <person name="Baker S.E."/>
        </authorList>
    </citation>
    <scope>NUCLEOTIDE SEQUENCE [LARGE SCALE GENOMIC DNA]</scope>
    <source>
        <strain evidence="3 4">JOP 1030-1</strain>
    </source>
</reference>
<feature type="region of interest" description="Disordered" evidence="1">
    <location>
        <begin position="73"/>
        <end position="138"/>
    </location>
</feature>
<accession>A0A318Z7H0</accession>
<proteinExistence type="predicted"/>
<evidence type="ECO:0000256" key="1">
    <source>
        <dbReference type="SAM" id="MobiDB-lite"/>
    </source>
</evidence>
<dbReference type="STRING" id="1450539.A0A318Z7H0"/>
<dbReference type="OrthoDB" id="25921at2759"/>
<feature type="compositionally biased region" description="Low complexity" evidence="1">
    <location>
        <begin position="88"/>
        <end position="113"/>
    </location>
</feature>
<keyword evidence="4" id="KW-1185">Reference proteome</keyword>
<name>A0A318Z7H0_9EURO</name>
<keyword evidence="2" id="KW-0472">Membrane</keyword>
<evidence type="ECO:0000313" key="3">
    <source>
        <dbReference type="EMBL" id="PYH43059.1"/>
    </source>
</evidence>
<dbReference type="AlphaFoldDB" id="A0A318Z7H0"/>
<dbReference type="EMBL" id="KZ821246">
    <property type="protein sequence ID" value="PYH43059.1"/>
    <property type="molecule type" value="Genomic_DNA"/>
</dbReference>
<sequence length="342" mass="37866">MEPFSYTGKLDKVAEEGVIIVSILAATLHVFMVLSLAPTILTRNKNCEYPPSRFHGATPLKWPTDYTAERARIKTRLEQPVRPTKRIPPSTTSASSSSSKSSTSPPKHSLLPPGRALELLPQFTGPNPHLQPDQPPGDPLLHMAQHPRDLFVRRDNHSLLLGLVRAPVGRPPKEALQCLRGCSNLLSIGGQWWLSVRHGKENSDRIVDLTVERLSQKHHHSFAAGAAGQTALPQSDSLAEGGIRFQRMEIAACTKRWIVYWGSRRSRAMASGRTWRWHRRIRSWRVSLASICRGIGVGIRFQDPCIRCLRCLNLGPRELVVSLAAAAQISKAGGPLHTTRGT</sequence>
<keyword evidence="2" id="KW-0812">Transmembrane</keyword>
<organism evidence="3 4">
    <name type="scientific">Aspergillus saccharolyticus JOP 1030-1</name>
    <dbReference type="NCBI Taxonomy" id="1450539"/>
    <lineage>
        <taxon>Eukaryota</taxon>
        <taxon>Fungi</taxon>
        <taxon>Dikarya</taxon>
        <taxon>Ascomycota</taxon>
        <taxon>Pezizomycotina</taxon>
        <taxon>Eurotiomycetes</taxon>
        <taxon>Eurotiomycetidae</taxon>
        <taxon>Eurotiales</taxon>
        <taxon>Aspergillaceae</taxon>
        <taxon>Aspergillus</taxon>
        <taxon>Aspergillus subgen. Circumdati</taxon>
    </lineage>
</organism>